<dbReference type="AlphaFoldDB" id="A0A0F9KHJ2"/>
<accession>A0A0F9KHJ2</accession>
<keyword evidence="1" id="KW-1133">Transmembrane helix</keyword>
<evidence type="ECO:0008006" key="3">
    <source>
        <dbReference type="Google" id="ProtNLM"/>
    </source>
</evidence>
<sequence>MAIPKLNLPALTVFYFPAFVTLGTLVYILQNAGVRLHPLIHNYLNDLLCMPIVLFTCQYVLRKLKSDNRIEIPLRLVVLLTIGYALFFEYYLPQVQDRYTADYIDVILYFTGAVFFYFVERKMNSKTESMGVCELKTLGHNPKVKPKLTFEELSSSKSESNFIIE</sequence>
<reference evidence="2" key="1">
    <citation type="journal article" date="2015" name="Nature">
        <title>Complex archaea that bridge the gap between prokaryotes and eukaryotes.</title>
        <authorList>
            <person name="Spang A."/>
            <person name="Saw J.H."/>
            <person name="Jorgensen S.L."/>
            <person name="Zaremba-Niedzwiedzka K."/>
            <person name="Martijn J."/>
            <person name="Lind A.E."/>
            <person name="van Eijk R."/>
            <person name="Schleper C."/>
            <person name="Guy L."/>
            <person name="Ettema T.J."/>
        </authorList>
    </citation>
    <scope>NUCLEOTIDE SEQUENCE</scope>
</reference>
<feature type="transmembrane region" description="Helical" evidence="1">
    <location>
        <begin position="103"/>
        <end position="119"/>
    </location>
</feature>
<feature type="transmembrane region" description="Helical" evidence="1">
    <location>
        <begin position="73"/>
        <end position="91"/>
    </location>
</feature>
<evidence type="ECO:0000313" key="2">
    <source>
        <dbReference type="EMBL" id="KKM81614.1"/>
    </source>
</evidence>
<gene>
    <name evidence="2" type="ORF">LCGC14_1328040</name>
</gene>
<feature type="transmembrane region" description="Helical" evidence="1">
    <location>
        <begin position="12"/>
        <end position="30"/>
    </location>
</feature>
<evidence type="ECO:0000256" key="1">
    <source>
        <dbReference type="SAM" id="Phobius"/>
    </source>
</evidence>
<keyword evidence="1" id="KW-0812">Transmembrane</keyword>
<feature type="transmembrane region" description="Helical" evidence="1">
    <location>
        <begin position="42"/>
        <end position="61"/>
    </location>
</feature>
<dbReference type="EMBL" id="LAZR01007993">
    <property type="protein sequence ID" value="KKM81614.1"/>
    <property type="molecule type" value="Genomic_DNA"/>
</dbReference>
<name>A0A0F9KHJ2_9ZZZZ</name>
<keyword evidence="1" id="KW-0472">Membrane</keyword>
<organism evidence="2">
    <name type="scientific">marine sediment metagenome</name>
    <dbReference type="NCBI Taxonomy" id="412755"/>
    <lineage>
        <taxon>unclassified sequences</taxon>
        <taxon>metagenomes</taxon>
        <taxon>ecological metagenomes</taxon>
    </lineage>
</organism>
<comment type="caution">
    <text evidence="2">The sequence shown here is derived from an EMBL/GenBank/DDBJ whole genome shotgun (WGS) entry which is preliminary data.</text>
</comment>
<proteinExistence type="predicted"/>
<protein>
    <recommendedName>
        <fullName evidence="3">Magnesium citrate secondary transporter</fullName>
    </recommendedName>
</protein>